<feature type="transmembrane region" description="Helical" evidence="8">
    <location>
        <begin position="510"/>
        <end position="530"/>
    </location>
</feature>
<dbReference type="GO" id="GO:0016020">
    <property type="term" value="C:membrane"/>
    <property type="evidence" value="ECO:0007669"/>
    <property type="project" value="UniProtKB-SubCell"/>
</dbReference>
<keyword evidence="3 8" id="KW-0813">Transport</keyword>
<comment type="similarity">
    <text evidence="2 8">Belongs to the inorganic phosphate transporter (PiT) (TC 2.A.20) family.</text>
</comment>
<feature type="transmembrane region" description="Helical" evidence="8">
    <location>
        <begin position="372"/>
        <end position="389"/>
    </location>
</feature>
<feature type="transmembrane region" description="Helical" evidence="8">
    <location>
        <begin position="63"/>
        <end position="85"/>
    </location>
</feature>
<organism evidence="9 10">
    <name type="scientific">Ascaris lumbricoides</name>
    <name type="common">Giant roundworm</name>
    <dbReference type="NCBI Taxonomy" id="6252"/>
    <lineage>
        <taxon>Eukaryota</taxon>
        <taxon>Metazoa</taxon>
        <taxon>Ecdysozoa</taxon>
        <taxon>Nematoda</taxon>
        <taxon>Chromadorea</taxon>
        <taxon>Rhabditida</taxon>
        <taxon>Spirurina</taxon>
        <taxon>Ascaridomorpha</taxon>
        <taxon>Ascaridoidea</taxon>
        <taxon>Ascarididae</taxon>
        <taxon>Ascaris</taxon>
    </lineage>
</organism>
<protein>
    <recommendedName>
        <fullName evidence="8">Phosphate transporter</fullName>
    </recommendedName>
</protein>
<evidence type="ECO:0000313" key="10">
    <source>
        <dbReference type="WBParaSite" id="ALUE_0000731401-mRNA-1"/>
    </source>
</evidence>
<dbReference type="InterPro" id="IPR001204">
    <property type="entry name" value="Phos_transporter"/>
</dbReference>
<dbReference type="Proteomes" id="UP000036681">
    <property type="component" value="Unplaced"/>
</dbReference>
<keyword evidence="7 8" id="KW-0472">Membrane</keyword>
<evidence type="ECO:0000256" key="1">
    <source>
        <dbReference type="ARBA" id="ARBA00004141"/>
    </source>
</evidence>
<dbReference type="AlphaFoldDB" id="A0A9J2PD76"/>
<feature type="transmembrane region" description="Helical" evidence="8">
    <location>
        <begin position="121"/>
        <end position="141"/>
    </location>
</feature>
<dbReference type="PANTHER" id="PTHR11101:SF67">
    <property type="entry name" value="PHOSPHATE TRANSPORTER"/>
    <property type="match status" value="1"/>
</dbReference>
<feature type="transmembrane region" description="Helical" evidence="8">
    <location>
        <begin position="153"/>
        <end position="174"/>
    </location>
</feature>
<dbReference type="GO" id="GO:0035435">
    <property type="term" value="P:phosphate ion transmembrane transport"/>
    <property type="evidence" value="ECO:0007669"/>
    <property type="project" value="TreeGrafter"/>
</dbReference>
<sequence length="538" mass="58113">MGANDVANAFGTSVGSGVITLKWAYILATIFETLGALLVGYNVTDTMRKEVVDIKLYVNQPKVLFVGQVAILGGCSSWLLIATFAHLPVSTTHSITGATVGFGLVAMGGKGIHWMKIVSIIASWFVSPILSGLVSSILYIIVDFSVLRRSNPFRSGLIALPIFYWFCIAFNVFAVSYQGSKCISHLFVHLYIFTQMPLLLFLNIILHLASIPLWLSITISCVIATICAIAIHFILVPYLKKWTEAAEIIQDVPVLSAPPKNRLNETSFTHQTTFAISDDDHRSASSQSHSTAIRSEQSELSTLDVVQHSSLRKEDSAVSLNMKSAIKVAEGFTRWFLPSQGRRSDEKTLKVFSSIQVFTACFAGFAHGANDVSNAIAPLTALLAIYMHMDVEQKRETPIYVLLYGVFAICVGLVALGKKVILTVGTKMSKINAASGFAIEFGAAVTALLASKAGLPISTTHSGFAIEFGAAVTALLASKAGLPISTTHSLVGSVVFVGVVKSRRGVDWKVFTSIALSWVVTLPVSGMHFVNNINHFNF</sequence>
<evidence type="ECO:0000256" key="7">
    <source>
        <dbReference type="ARBA" id="ARBA00023136"/>
    </source>
</evidence>
<evidence type="ECO:0000256" key="3">
    <source>
        <dbReference type="ARBA" id="ARBA00022448"/>
    </source>
</evidence>
<dbReference type="WBParaSite" id="ALUE_0000731401-mRNA-1">
    <property type="protein sequence ID" value="ALUE_0000731401-mRNA-1"/>
    <property type="gene ID" value="ALUE_0000731401"/>
</dbReference>
<name>A0A9J2PD76_ASCLU</name>
<feature type="transmembrane region" description="Helical" evidence="8">
    <location>
        <begin position="211"/>
        <end position="235"/>
    </location>
</feature>
<evidence type="ECO:0000256" key="6">
    <source>
        <dbReference type="ARBA" id="ARBA00022989"/>
    </source>
</evidence>
<comment type="subcellular location">
    <subcellularLocation>
        <location evidence="1 8">Membrane</location>
        <topology evidence="1 8">Multi-pass membrane protein</topology>
    </subcellularLocation>
</comment>
<evidence type="ECO:0000256" key="8">
    <source>
        <dbReference type="RuleBase" id="RU363058"/>
    </source>
</evidence>
<keyword evidence="5 8" id="KW-0812">Transmembrane</keyword>
<feature type="transmembrane region" description="Helical" evidence="8">
    <location>
        <begin position="186"/>
        <end position="205"/>
    </location>
</feature>
<accession>A0A9J2PD76</accession>
<keyword evidence="9" id="KW-1185">Reference proteome</keyword>
<keyword evidence="4 8" id="KW-0592">Phosphate transport</keyword>
<reference evidence="10" key="1">
    <citation type="submission" date="2023-03" db="UniProtKB">
        <authorList>
            <consortium name="WormBaseParasite"/>
        </authorList>
    </citation>
    <scope>IDENTIFICATION</scope>
</reference>
<evidence type="ECO:0000313" key="9">
    <source>
        <dbReference type="Proteomes" id="UP000036681"/>
    </source>
</evidence>
<feature type="transmembrane region" description="Helical" evidence="8">
    <location>
        <begin position="401"/>
        <end position="421"/>
    </location>
</feature>
<evidence type="ECO:0000256" key="2">
    <source>
        <dbReference type="ARBA" id="ARBA00009916"/>
    </source>
</evidence>
<evidence type="ECO:0000256" key="5">
    <source>
        <dbReference type="ARBA" id="ARBA00022692"/>
    </source>
</evidence>
<dbReference type="Pfam" id="PF01384">
    <property type="entry name" value="PHO4"/>
    <property type="match status" value="2"/>
</dbReference>
<proteinExistence type="inferred from homology"/>
<dbReference type="GO" id="GO:0005315">
    <property type="term" value="F:phosphate transmembrane transporter activity"/>
    <property type="evidence" value="ECO:0007669"/>
    <property type="project" value="InterPro"/>
</dbReference>
<evidence type="ECO:0000256" key="4">
    <source>
        <dbReference type="ARBA" id="ARBA00022592"/>
    </source>
</evidence>
<keyword evidence="6 8" id="KW-1133">Transmembrane helix</keyword>
<feature type="transmembrane region" description="Helical" evidence="8">
    <location>
        <begin position="433"/>
        <end position="450"/>
    </location>
</feature>
<feature type="transmembrane region" description="Helical" evidence="8">
    <location>
        <begin position="91"/>
        <end position="109"/>
    </location>
</feature>
<comment type="function">
    <text evidence="8">Sodium-phosphate symporter.</text>
</comment>
<feature type="transmembrane region" description="Helical" evidence="8">
    <location>
        <begin position="23"/>
        <end position="43"/>
    </location>
</feature>
<dbReference type="PANTHER" id="PTHR11101">
    <property type="entry name" value="PHOSPHATE TRANSPORTER"/>
    <property type="match status" value="1"/>
</dbReference>